<dbReference type="AlphaFoldDB" id="A0A913XAW6"/>
<dbReference type="EnsemblMetazoa" id="XM_021045499.2">
    <property type="protein sequence ID" value="XP_020901158.1"/>
    <property type="gene ID" value="LOC110239760"/>
</dbReference>
<evidence type="ECO:0000256" key="2">
    <source>
        <dbReference type="ARBA" id="ARBA00022670"/>
    </source>
</evidence>
<dbReference type="GO" id="GO:0006508">
    <property type="term" value="P:proteolysis"/>
    <property type="evidence" value="ECO:0007669"/>
    <property type="project" value="UniProtKB-KW"/>
</dbReference>
<dbReference type="OMA" id="MIACAGD"/>
<evidence type="ECO:0000256" key="3">
    <source>
        <dbReference type="ARBA" id="ARBA00022801"/>
    </source>
</evidence>
<organism evidence="6 7">
    <name type="scientific">Exaiptasia diaphana</name>
    <name type="common">Tropical sea anemone</name>
    <name type="synonym">Aiptasia pulchella</name>
    <dbReference type="NCBI Taxonomy" id="2652724"/>
    <lineage>
        <taxon>Eukaryota</taxon>
        <taxon>Metazoa</taxon>
        <taxon>Cnidaria</taxon>
        <taxon>Anthozoa</taxon>
        <taxon>Hexacorallia</taxon>
        <taxon>Actiniaria</taxon>
        <taxon>Aiptasiidae</taxon>
        <taxon>Exaiptasia</taxon>
    </lineage>
</organism>
<proteinExistence type="inferred from homology"/>
<keyword evidence="4" id="KW-0720">Serine protease</keyword>
<keyword evidence="7" id="KW-1185">Reference proteome</keyword>
<feature type="domain" description="Peptidase S49" evidence="5">
    <location>
        <begin position="83"/>
        <end position="218"/>
    </location>
</feature>
<sequence>MSSYIPWRRSKNIVRILRLQGTIQAQSSSPRALNLRRVEKSIEKAFDVKKVKPKAVCLEVNSMGGSACQSNLIFNRIRSMATENEIPVITFAEDAAVSGGYWLALAGDEIFIDQNSFIGSIGALSGNIGLVEAAKKLGIESRIITAGEKKVRINPFEPVKPEDEKHMKALLVQIHNNFINLVKERRPNIQKDHKTVFEGDFFIGEKAVEIGLADGIVTDMKELCRKRFGKDVEFQRCDTKGGFLGRLTRGEMNTQASILIDEALDTISVRETQSRYGI</sequence>
<dbReference type="InterPro" id="IPR029045">
    <property type="entry name" value="ClpP/crotonase-like_dom_sf"/>
</dbReference>
<accession>A0A913XAW6</accession>
<dbReference type="Pfam" id="PF01343">
    <property type="entry name" value="Peptidase_S49"/>
    <property type="match status" value="1"/>
</dbReference>
<comment type="similarity">
    <text evidence="1">Belongs to the peptidase S49 family.</text>
</comment>
<reference evidence="6" key="1">
    <citation type="submission" date="2022-11" db="UniProtKB">
        <authorList>
            <consortium name="EnsemblMetazoa"/>
        </authorList>
    </citation>
    <scope>IDENTIFICATION</scope>
</reference>
<dbReference type="SUPFAM" id="SSF52096">
    <property type="entry name" value="ClpP/crotonase"/>
    <property type="match status" value="1"/>
</dbReference>
<dbReference type="Gene3D" id="3.90.226.10">
    <property type="entry name" value="2-enoyl-CoA Hydratase, Chain A, domain 1"/>
    <property type="match status" value="1"/>
</dbReference>
<evidence type="ECO:0000256" key="1">
    <source>
        <dbReference type="ARBA" id="ARBA00008683"/>
    </source>
</evidence>
<dbReference type="KEGG" id="epa:110239760"/>
<evidence type="ECO:0000313" key="7">
    <source>
        <dbReference type="Proteomes" id="UP000887567"/>
    </source>
</evidence>
<keyword evidence="2" id="KW-0645">Protease</keyword>
<dbReference type="GO" id="GO:0008236">
    <property type="term" value="F:serine-type peptidase activity"/>
    <property type="evidence" value="ECO:0007669"/>
    <property type="project" value="UniProtKB-KW"/>
</dbReference>
<name>A0A913XAW6_EXADI</name>
<dbReference type="PANTHER" id="PTHR42987:SF8">
    <property type="entry name" value="PROTEINASE"/>
    <property type="match status" value="1"/>
</dbReference>
<dbReference type="InterPro" id="IPR002142">
    <property type="entry name" value="Peptidase_S49"/>
</dbReference>
<protein>
    <recommendedName>
        <fullName evidence="5">Peptidase S49 domain-containing protein</fullName>
    </recommendedName>
</protein>
<evidence type="ECO:0000313" key="6">
    <source>
        <dbReference type="EnsemblMetazoa" id="XP_020901158.1"/>
    </source>
</evidence>
<dbReference type="Gene3D" id="6.20.330.10">
    <property type="match status" value="1"/>
</dbReference>
<dbReference type="GeneID" id="110239760"/>
<dbReference type="Proteomes" id="UP000887567">
    <property type="component" value="Unplaced"/>
</dbReference>
<dbReference type="OrthoDB" id="284461at2759"/>
<keyword evidence="3" id="KW-0378">Hydrolase</keyword>
<dbReference type="PANTHER" id="PTHR42987">
    <property type="entry name" value="PEPTIDASE S49"/>
    <property type="match status" value="1"/>
</dbReference>
<evidence type="ECO:0000259" key="5">
    <source>
        <dbReference type="Pfam" id="PF01343"/>
    </source>
</evidence>
<dbReference type="CDD" id="cd07023">
    <property type="entry name" value="S49_Sppa_N_C"/>
    <property type="match status" value="1"/>
</dbReference>
<dbReference type="InterPro" id="IPR047272">
    <property type="entry name" value="S49_SppA_C"/>
</dbReference>
<evidence type="ECO:0000256" key="4">
    <source>
        <dbReference type="ARBA" id="ARBA00022825"/>
    </source>
</evidence>
<dbReference type="RefSeq" id="XP_020901158.1">
    <property type="nucleotide sequence ID" value="XM_021045499.2"/>
</dbReference>